<protein>
    <recommendedName>
        <fullName evidence="9">Centromere protein I</fullName>
    </recommendedName>
</protein>
<evidence type="ECO:0000256" key="3">
    <source>
        <dbReference type="ARBA" id="ARBA00005470"/>
    </source>
</evidence>
<evidence type="ECO:0000313" key="7">
    <source>
        <dbReference type="EMBL" id="KAK2157536.1"/>
    </source>
</evidence>
<reference evidence="7" key="1">
    <citation type="journal article" date="2023" name="Mol. Biol. Evol.">
        <title>Third-Generation Sequencing Reveals the Adaptive Role of the Epigenome in Three Deep-Sea Polychaetes.</title>
        <authorList>
            <person name="Perez M."/>
            <person name="Aroh O."/>
            <person name="Sun Y."/>
            <person name="Lan Y."/>
            <person name="Juniper S.K."/>
            <person name="Young C.R."/>
            <person name="Angers B."/>
            <person name="Qian P.Y."/>
        </authorList>
    </citation>
    <scope>NUCLEOTIDE SEQUENCE</scope>
    <source>
        <strain evidence="7">P08H-3</strain>
    </source>
</reference>
<keyword evidence="6" id="KW-0137">Centromere</keyword>
<dbReference type="Pfam" id="PF07778">
    <property type="entry name" value="CENP-I"/>
    <property type="match status" value="1"/>
</dbReference>
<keyword evidence="8" id="KW-1185">Reference proteome</keyword>
<accession>A0AAD9JRD9</accession>
<comment type="caution">
    <text evidence="7">The sequence shown here is derived from an EMBL/GenBank/DDBJ whole genome shotgun (WGS) entry which is preliminary data.</text>
</comment>
<dbReference type="Proteomes" id="UP001208570">
    <property type="component" value="Unassembled WGS sequence"/>
</dbReference>
<evidence type="ECO:0000256" key="5">
    <source>
        <dbReference type="ARBA" id="ARBA00023242"/>
    </source>
</evidence>
<dbReference type="PANTHER" id="PTHR48208:SF2">
    <property type="entry name" value="CENTROMERE PROTEIN I"/>
    <property type="match status" value="1"/>
</dbReference>
<dbReference type="GO" id="GO:0034080">
    <property type="term" value="P:CENP-A containing chromatin assembly"/>
    <property type="evidence" value="ECO:0007669"/>
    <property type="project" value="TreeGrafter"/>
</dbReference>
<dbReference type="GO" id="GO:0000070">
    <property type="term" value="P:mitotic sister chromatid segregation"/>
    <property type="evidence" value="ECO:0007669"/>
    <property type="project" value="TreeGrafter"/>
</dbReference>
<gene>
    <name evidence="7" type="ORF">LSH36_189g04025</name>
</gene>
<dbReference type="InterPro" id="IPR012485">
    <property type="entry name" value="CENP-I"/>
</dbReference>
<dbReference type="PANTHER" id="PTHR48208">
    <property type="entry name" value="CENTROMERE PROTEIN I"/>
    <property type="match status" value="1"/>
</dbReference>
<comment type="subcellular location">
    <subcellularLocation>
        <location evidence="2">Chromosome</location>
        <location evidence="2">Centromere</location>
    </subcellularLocation>
    <subcellularLocation>
        <location evidence="1">Nucleus</location>
    </subcellularLocation>
</comment>
<dbReference type="EMBL" id="JAODUP010000189">
    <property type="protein sequence ID" value="KAK2157536.1"/>
    <property type="molecule type" value="Genomic_DNA"/>
</dbReference>
<comment type="similarity">
    <text evidence="3">Belongs to the CENP-I/CTF3 family.</text>
</comment>
<dbReference type="AlphaFoldDB" id="A0AAD9JRD9"/>
<sequence>MTSKAKKRKSDGAVVNDVTLAEAVQYLTSCKSRPKIQGNVELQNSLNKIDCVATETGLPAEDITTLVSVAANGTFPEAICSRLIRNLIPATVVPSEAVIRAISWMSTNIPSSKIQGLLVRWIILIYNMLDTLNDLHALYGVLFYFLENEVMCRSVCHLLYLLTRKEDVKLFRVRLLVRLQKRLVFFPQRDRVWLARIKAVADRQIVEGPVIDVTGRYTSEQAKRLKRDVIPSVQSTAVTTLSSDLPKSFGQSVPFSEITSFQLLLQNFDRLELPCQMAAALKNRNLQHVLLCYPDPSIPMRLSYWLDHVLCEEFLVNPSKDPSRAEELLQNLITFTEFLKESVPVCENFLVKYLHVWNGVDFRPSVLKLITRFRLHPFKVLSDLVLEPLRKLFLCSSVYCKCQLLIMFTQLLYNLVTVELLRYRICCKWQQGKNNLEISSVDDSNNVCVFTEEVEEFNPEETISQYVEYVGNLIEVGLLIEQDSPLLMHCILNFYEVLSDLHLEHSMMLIILPRPSVVYTSLFSNSATSLSRMCHIFCRYRENFLSMKNVEVTSLSACDQQYRIMSLKRIKQFNMFIMDYSNSLWRRLAFCDTEKRTIFQMLSETDLENVDSNLYRQCFSLYRHPALVGYFVSYLKPHSNGERRLILSSFKASSGYVKQN</sequence>
<dbReference type="GO" id="GO:0000939">
    <property type="term" value="C:inner kinetochore"/>
    <property type="evidence" value="ECO:0007669"/>
    <property type="project" value="TreeGrafter"/>
</dbReference>
<evidence type="ECO:0000256" key="6">
    <source>
        <dbReference type="ARBA" id="ARBA00023328"/>
    </source>
</evidence>
<evidence type="ECO:0000256" key="1">
    <source>
        <dbReference type="ARBA" id="ARBA00004123"/>
    </source>
</evidence>
<keyword evidence="5" id="KW-0539">Nucleus</keyword>
<evidence type="ECO:0008006" key="9">
    <source>
        <dbReference type="Google" id="ProtNLM"/>
    </source>
</evidence>
<evidence type="ECO:0000256" key="2">
    <source>
        <dbReference type="ARBA" id="ARBA00004584"/>
    </source>
</evidence>
<proteinExistence type="inferred from homology"/>
<dbReference type="GO" id="GO:0005634">
    <property type="term" value="C:nucleus"/>
    <property type="evidence" value="ECO:0007669"/>
    <property type="project" value="UniProtKB-SubCell"/>
</dbReference>
<evidence type="ECO:0000256" key="4">
    <source>
        <dbReference type="ARBA" id="ARBA00022454"/>
    </source>
</evidence>
<organism evidence="7 8">
    <name type="scientific">Paralvinella palmiformis</name>
    <dbReference type="NCBI Taxonomy" id="53620"/>
    <lineage>
        <taxon>Eukaryota</taxon>
        <taxon>Metazoa</taxon>
        <taxon>Spiralia</taxon>
        <taxon>Lophotrochozoa</taxon>
        <taxon>Annelida</taxon>
        <taxon>Polychaeta</taxon>
        <taxon>Sedentaria</taxon>
        <taxon>Canalipalpata</taxon>
        <taxon>Terebellida</taxon>
        <taxon>Terebelliformia</taxon>
        <taxon>Alvinellidae</taxon>
        <taxon>Paralvinella</taxon>
    </lineage>
</organism>
<keyword evidence="4" id="KW-0158">Chromosome</keyword>
<name>A0AAD9JRD9_9ANNE</name>
<evidence type="ECO:0000313" key="8">
    <source>
        <dbReference type="Proteomes" id="UP001208570"/>
    </source>
</evidence>